<keyword evidence="1" id="KW-1133">Transmembrane helix</keyword>
<keyword evidence="1" id="KW-0812">Transmembrane</keyword>
<dbReference type="Proteomes" id="UP001159428">
    <property type="component" value="Unassembled WGS sequence"/>
</dbReference>
<evidence type="ECO:0000256" key="1">
    <source>
        <dbReference type="SAM" id="Phobius"/>
    </source>
</evidence>
<evidence type="ECO:0000313" key="3">
    <source>
        <dbReference type="Proteomes" id="UP001159428"/>
    </source>
</evidence>
<sequence length="128" mass="13799">MLAVKEERTVIGGVELARKTVVAATEEGVVTREYVEARNISLPGSVPAIVQPSAYPALPPPPPPPPPPPKEFSWVDCCFKCDSGYEWYEPGGKGFCIVLLLLVAYLIGGAILLAYLMLLCLFAFCGED</sequence>
<feature type="transmembrane region" description="Helical" evidence="1">
    <location>
        <begin position="95"/>
        <end position="124"/>
    </location>
</feature>
<organism evidence="2 3">
    <name type="scientific">Pocillopora meandrina</name>
    <dbReference type="NCBI Taxonomy" id="46732"/>
    <lineage>
        <taxon>Eukaryota</taxon>
        <taxon>Metazoa</taxon>
        <taxon>Cnidaria</taxon>
        <taxon>Anthozoa</taxon>
        <taxon>Hexacorallia</taxon>
        <taxon>Scleractinia</taxon>
        <taxon>Astrocoeniina</taxon>
        <taxon>Pocilloporidae</taxon>
        <taxon>Pocillopora</taxon>
    </lineage>
</organism>
<name>A0AAU9W9W4_9CNID</name>
<dbReference type="AlphaFoldDB" id="A0AAU9W9W4"/>
<evidence type="ECO:0000313" key="2">
    <source>
        <dbReference type="EMBL" id="CAH3109321.1"/>
    </source>
</evidence>
<proteinExistence type="predicted"/>
<accession>A0AAU9W9W4</accession>
<protein>
    <submittedName>
        <fullName evidence="2">Uncharacterized protein</fullName>
    </submittedName>
</protein>
<gene>
    <name evidence="2" type="ORF">PMEA_00002926</name>
</gene>
<dbReference type="EMBL" id="CALNXJ010000011">
    <property type="protein sequence ID" value="CAH3109321.1"/>
    <property type="molecule type" value="Genomic_DNA"/>
</dbReference>
<keyword evidence="1" id="KW-0472">Membrane</keyword>
<keyword evidence="3" id="KW-1185">Reference proteome</keyword>
<reference evidence="2 3" key="1">
    <citation type="submission" date="2022-05" db="EMBL/GenBank/DDBJ databases">
        <authorList>
            <consortium name="Genoscope - CEA"/>
            <person name="William W."/>
        </authorList>
    </citation>
    <scope>NUCLEOTIDE SEQUENCE [LARGE SCALE GENOMIC DNA]</scope>
</reference>
<comment type="caution">
    <text evidence="2">The sequence shown here is derived from an EMBL/GenBank/DDBJ whole genome shotgun (WGS) entry which is preliminary data.</text>
</comment>